<dbReference type="GO" id="GO:0016740">
    <property type="term" value="F:transferase activity"/>
    <property type="evidence" value="ECO:0007669"/>
    <property type="project" value="UniProtKB-KW"/>
</dbReference>
<dbReference type="Gene3D" id="3.90.1200.10">
    <property type="match status" value="1"/>
</dbReference>
<dbReference type="EMBL" id="PYGC01000010">
    <property type="protein sequence ID" value="PSK81280.1"/>
    <property type="molecule type" value="Genomic_DNA"/>
</dbReference>
<dbReference type="InterPro" id="IPR053931">
    <property type="entry name" value="RapZ_C"/>
</dbReference>
<reference evidence="3 6" key="2">
    <citation type="submission" date="2019-10" db="EMBL/GenBank/DDBJ databases">
        <title>Prolixibacter strains distinguished by the presence of nitrate reductase genes were adept at nitrate-dependent anaerobic corrosion of metallic iron and carbon steel.</title>
        <authorList>
            <person name="Iino T."/>
            <person name="Shono N."/>
            <person name="Ito K."/>
            <person name="Nakamura R."/>
            <person name="Sueoka K."/>
            <person name="Harayama S."/>
            <person name="Ohkuma M."/>
        </authorList>
    </citation>
    <scope>NUCLEOTIDE SEQUENCE [LARGE SCALE GENOMIC DNA]</scope>
    <source>
        <strain evidence="3 6">MIC1-1</strain>
    </source>
</reference>
<evidence type="ECO:0000313" key="5">
    <source>
        <dbReference type="Proteomes" id="UP000240621"/>
    </source>
</evidence>
<dbReference type="InterPro" id="IPR002575">
    <property type="entry name" value="Aminoglycoside_PTrfase"/>
</dbReference>
<evidence type="ECO:0000313" key="3">
    <source>
        <dbReference type="EMBL" id="GET21635.1"/>
    </source>
</evidence>
<dbReference type="Proteomes" id="UP000240621">
    <property type="component" value="Unassembled WGS sequence"/>
</dbReference>
<accession>A0A2P8C8J4</accession>
<dbReference type="InterPro" id="IPR011009">
    <property type="entry name" value="Kinase-like_dom_sf"/>
</dbReference>
<organism evidence="4 5">
    <name type="scientific">Prolixibacter denitrificans</name>
    <dbReference type="NCBI Taxonomy" id="1541063"/>
    <lineage>
        <taxon>Bacteria</taxon>
        <taxon>Pseudomonadati</taxon>
        <taxon>Bacteroidota</taxon>
        <taxon>Bacteroidia</taxon>
        <taxon>Marinilabiliales</taxon>
        <taxon>Prolixibacteraceae</taxon>
        <taxon>Prolixibacter</taxon>
    </lineage>
</organism>
<name>A0A2P8C8J4_9BACT</name>
<keyword evidence="4" id="KW-0808">Transferase</keyword>
<evidence type="ECO:0000313" key="4">
    <source>
        <dbReference type="EMBL" id="PSK81280.1"/>
    </source>
</evidence>
<dbReference type="AlphaFoldDB" id="A0A2P8C8J4"/>
<dbReference type="Pfam" id="PF01636">
    <property type="entry name" value="APH"/>
    <property type="match status" value="1"/>
</dbReference>
<dbReference type="RefSeq" id="WP_106543273.1">
    <property type="nucleotide sequence ID" value="NZ_BLAU01000001.1"/>
</dbReference>
<evidence type="ECO:0000259" key="2">
    <source>
        <dbReference type="Pfam" id="PF22740"/>
    </source>
</evidence>
<comment type="caution">
    <text evidence="4">The sequence shown here is derived from an EMBL/GenBank/DDBJ whole genome shotgun (WGS) entry which is preliminary data.</text>
</comment>
<dbReference type="PANTHER" id="PTHR30448:SF0">
    <property type="entry name" value="RNASE ADAPTER PROTEIN RAPZ"/>
    <property type="match status" value="1"/>
</dbReference>
<protein>
    <submittedName>
        <fullName evidence="3 4">Phosphotransferase</fullName>
    </submittedName>
</protein>
<dbReference type="GO" id="GO:0005524">
    <property type="term" value="F:ATP binding"/>
    <property type="evidence" value="ECO:0007669"/>
    <property type="project" value="InterPro"/>
</dbReference>
<feature type="domain" description="RapZ C-terminal" evidence="2">
    <location>
        <begin position="348"/>
        <end position="473"/>
    </location>
</feature>
<sequence>MKKTTQQHIIGLFEKTFGEKVTDIEVLPPSGSYREYCRLVSDKRNVIGAWNEDDKENRAFIEFSKALRTSGINAPEIYSEETEKHIYLQQDLGNTTLFQFLSDVREKDGFSEKIVDVYRKVVSQLPKVQIEAGKNIDYSYCYPRDAFDRQSMMWDLNYFKYYFLKLAKISFDEQSLEDDFQRFTDYLLEVERDFFLYRDFQSRNVMLMDGEPWFIDYQGGRKGALQYDLASLLYDSKADIPQPVRDELLEAYLDELEKYHPVNRKDFREYFYGYVLIRMMQSMGAYGFRGFYEKKEHFLKSIPYALENLVIVLDKFSFPIELPELEKVLRSLPESETLKKIASKQDEMTVRITSFSYKKGVPQDPSGNGGGYIFDCRAVHNPGRYDQYKTLTGKDPEVISFFEEESEMEDFLRPVFNLVDQSVEKYIERKFNHLMVSFGCTGGQHRSVYAAERLTEHLKNKYPVRVVTFHREQEAL</sequence>
<keyword evidence="6" id="KW-1185">Reference proteome</keyword>
<proteinExistence type="predicted"/>
<dbReference type="OrthoDB" id="9784461at2"/>
<evidence type="ECO:0000259" key="1">
    <source>
        <dbReference type="Pfam" id="PF01636"/>
    </source>
</evidence>
<dbReference type="PANTHER" id="PTHR30448">
    <property type="entry name" value="RNASE ADAPTER PROTEIN RAPZ"/>
    <property type="match status" value="1"/>
</dbReference>
<evidence type="ECO:0000313" key="6">
    <source>
        <dbReference type="Proteomes" id="UP000396862"/>
    </source>
</evidence>
<dbReference type="InterPro" id="IPR005337">
    <property type="entry name" value="RapZ-like"/>
</dbReference>
<reference evidence="4 5" key="1">
    <citation type="submission" date="2018-03" db="EMBL/GenBank/DDBJ databases">
        <title>Genomic Encyclopedia of Archaeal and Bacterial Type Strains, Phase II (KMG-II): from individual species to whole genera.</title>
        <authorList>
            <person name="Goeker M."/>
        </authorList>
    </citation>
    <scope>NUCLEOTIDE SEQUENCE [LARGE SCALE GENOMIC DNA]</scope>
    <source>
        <strain evidence="4 5">DSM 27267</strain>
    </source>
</reference>
<gene>
    <name evidence="4" type="ORF">CLV93_11064</name>
    <name evidence="3" type="ORF">JCM18694_18810</name>
</gene>
<dbReference type="Proteomes" id="UP000396862">
    <property type="component" value="Unassembled WGS sequence"/>
</dbReference>
<dbReference type="Pfam" id="PF22740">
    <property type="entry name" value="PapZ_C"/>
    <property type="match status" value="1"/>
</dbReference>
<dbReference type="EMBL" id="BLAU01000001">
    <property type="protein sequence ID" value="GET21635.1"/>
    <property type="molecule type" value="Genomic_DNA"/>
</dbReference>
<dbReference type="Gene3D" id="3.30.200.20">
    <property type="entry name" value="Phosphorylase Kinase, domain 1"/>
    <property type="match status" value="1"/>
</dbReference>
<dbReference type="SUPFAM" id="SSF56112">
    <property type="entry name" value="Protein kinase-like (PK-like)"/>
    <property type="match status" value="1"/>
</dbReference>
<feature type="domain" description="Aminoglycoside phosphotransferase" evidence="1">
    <location>
        <begin position="55"/>
        <end position="260"/>
    </location>
</feature>